<feature type="domain" description="TPM" evidence="3">
    <location>
        <begin position="41"/>
        <end position="156"/>
    </location>
</feature>
<keyword evidence="2" id="KW-0812">Transmembrane</keyword>
<evidence type="ECO:0000256" key="2">
    <source>
        <dbReference type="SAM" id="Phobius"/>
    </source>
</evidence>
<dbReference type="EMBL" id="JAHLQK010000001">
    <property type="protein sequence ID" value="MBU5674841.1"/>
    <property type="molecule type" value="Genomic_DNA"/>
</dbReference>
<dbReference type="PANTHER" id="PTHR30373">
    <property type="entry name" value="UPF0603 PROTEIN YGCG"/>
    <property type="match status" value="1"/>
</dbReference>
<name>A0ABS6FX71_9FIRM</name>
<dbReference type="RefSeq" id="WP_216414361.1">
    <property type="nucleotide sequence ID" value="NZ_JAHLQK010000001.1"/>
</dbReference>
<keyword evidence="2" id="KW-0472">Membrane</keyword>
<protein>
    <submittedName>
        <fullName evidence="4">TPM domain-containing protein</fullName>
    </submittedName>
</protein>
<evidence type="ECO:0000313" key="4">
    <source>
        <dbReference type="EMBL" id="MBU5674841.1"/>
    </source>
</evidence>
<evidence type="ECO:0000259" key="3">
    <source>
        <dbReference type="Pfam" id="PF04536"/>
    </source>
</evidence>
<sequence length="265" mass="29298">MQSICIKRSKLISLFILIFIISIVPSYGISIPKVPTKDIFVQDYAEILSKEVENNLLKLSSILKDRTSAELVVVTISSLEGHTVEDYALNLFRKWNIGSRVENNGVLLLVAYEERETRIEVGYGLEGAINDGKAGAILDKMIPYFKDGNYNVGITVAHGLILEEIAKEYNIDMSDVFIKNDIPYFDLEGTNNPIPILILPLIFLFFIFIFSRIMGMGFFQALFMLLSILGRNNHKHRGGRRPPGGFGGGGFGGGSSGGGGASRKW</sequence>
<feature type="region of interest" description="Disordered" evidence="1">
    <location>
        <begin position="237"/>
        <end position="265"/>
    </location>
</feature>
<reference evidence="4 5" key="1">
    <citation type="submission" date="2021-06" db="EMBL/GenBank/DDBJ databases">
        <authorList>
            <person name="Sun Q."/>
            <person name="Li D."/>
        </authorList>
    </citation>
    <scope>NUCLEOTIDE SEQUENCE [LARGE SCALE GENOMIC DNA]</scope>
    <source>
        <strain evidence="4 5">MSJ-5</strain>
    </source>
</reference>
<feature type="compositionally biased region" description="Gly residues" evidence="1">
    <location>
        <begin position="241"/>
        <end position="265"/>
    </location>
</feature>
<organism evidence="4 5">
    <name type="scientific">Alkaliphilus flagellatus</name>
    <dbReference type="NCBI Taxonomy" id="2841507"/>
    <lineage>
        <taxon>Bacteria</taxon>
        <taxon>Bacillati</taxon>
        <taxon>Bacillota</taxon>
        <taxon>Clostridia</taxon>
        <taxon>Peptostreptococcales</taxon>
        <taxon>Natronincolaceae</taxon>
        <taxon>Alkaliphilus</taxon>
    </lineage>
</organism>
<keyword evidence="2" id="KW-1133">Transmembrane helix</keyword>
<dbReference type="Pfam" id="PF04536">
    <property type="entry name" value="TPM_phosphatase"/>
    <property type="match status" value="1"/>
</dbReference>
<accession>A0ABS6FX71</accession>
<dbReference type="Proteomes" id="UP000779508">
    <property type="component" value="Unassembled WGS sequence"/>
</dbReference>
<dbReference type="PANTHER" id="PTHR30373:SF2">
    <property type="entry name" value="UPF0603 PROTEIN YGCG"/>
    <property type="match status" value="1"/>
</dbReference>
<comment type="caution">
    <text evidence="4">The sequence shown here is derived from an EMBL/GenBank/DDBJ whole genome shotgun (WGS) entry which is preliminary data.</text>
</comment>
<gene>
    <name evidence="4" type="ORF">KQI88_00230</name>
</gene>
<evidence type="ECO:0000313" key="5">
    <source>
        <dbReference type="Proteomes" id="UP000779508"/>
    </source>
</evidence>
<dbReference type="InterPro" id="IPR007621">
    <property type="entry name" value="TPM_dom"/>
</dbReference>
<evidence type="ECO:0000256" key="1">
    <source>
        <dbReference type="SAM" id="MobiDB-lite"/>
    </source>
</evidence>
<keyword evidence="5" id="KW-1185">Reference proteome</keyword>
<proteinExistence type="predicted"/>
<feature type="transmembrane region" description="Helical" evidence="2">
    <location>
        <begin position="197"/>
        <end position="230"/>
    </location>
</feature>